<evidence type="ECO:0000259" key="1">
    <source>
        <dbReference type="PROSITE" id="PS51390"/>
    </source>
</evidence>
<evidence type="ECO:0000313" key="2">
    <source>
        <dbReference type="Proteomes" id="UP000095283"/>
    </source>
</evidence>
<sequence length="104" mass="11680">MSNSVEKVSISRLFDKQCNSSFELCDYWLAFGIRRQECIADDSDPTTTEVPIPICNYKFLLATCTRYDMCESKKVVSPINWCSSDNECAGKKCCSTGCGYNICV</sequence>
<name>A0A1I7XFS6_HETBA</name>
<keyword evidence="2" id="KW-1185">Reference proteome</keyword>
<dbReference type="Proteomes" id="UP000095283">
    <property type="component" value="Unplaced"/>
</dbReference>
<evidence type="ECO:0000313" key="3">
    <source>
        <dbReference type="WBParaSite" id="Hba_16176"/>
    </source>
</evidence>
<dbReference type="GO" id="GO:0030414">
    <property type="term" value="F:peptidase inhibitor activity"/>
    <property type="evidence" value="ECO:0007669"/>
    <property type="project" value="InterPro"/>
</dbReference>
<proteinExistence type="predicted"/>
<dbReference type="GO" id="GO:0005576">
    <property type="term" value="C:extracellular region"/>
    <property type="evidence" value="ECO:0007669"/>
    <property type="project" value="InterPro"/>
</dbReference>
<accession>A0A1I7XFS6</accession>
<protein>
    <submittedName>
        <fullName evidence="3">WAP domain-containing protein</fullName>
    </submittedName>
</protein>
<feature type="domain" description="WAP" evidence="1">
    <location>
        <begin position="63"/>
        <end position="104"/>
    </location>
</feature>
<organism evidence="2 3">
    <name type="scientific">Heterorhabditis bacteriophora</name>
    <name type="common">Entomopathogenic nematode worm</name>
    <dbReference type="NCBI Taxonomy" id="37862"/>
    <lineage>
        <taxon>Eukaryota</taxon>
        <taxon>Metazoa</taxon>
        <taxon>Ecdysozoa</taxon>
        <taxon>Nematoda</taxon>
        <taxon>Chromadorea</taxon>
        <taxon>Rhabditida</taxon>
        <taxon>Rhabditina</taxon>
        <taxon>Rhabditomorpha</taxon>
        <taxon>Strongyloidea</taxon>
        <taxon>Heterorhabditidae</taxon>
        <taxon>Heterorhabditis</taxon>
    </lineage>
</organism>
<reference evidence="3" key="1">
    <citation type="submission" date="2016-11" db="UniProtKB">
        <authorList>
            <consortium name="WormBaseParasite"/>
        </authorList>
    </citation>
    <scope>IDENTIFICATION</scope>
</reference>
<dbReference type="WBParaSite" id="Hba_16176">
    <property type="protein sequence ID" value="Hba_16176"/>
    <property type="gene ID" value="Hba_16176"/>
</dbReference>
<dbReference type="AlphaFoldDB" id="A0A1I7XFS6"/>
<dbReference type="PROSITE" id="PS51390">
    <property type="entry name" value="WAP"/>
    <property type="match status" value="1"/>
</dbReference>
<dbReference type="InterPro" id="IPR008197">
    <property type="entry name" value="WAP_dom"/>
</dbReference>